<dbReference type="EMBL" id="RZTZ01000017">
    <property type="protein sequence ID" value="RVT57466.1"/>
    <property type="molecule type" value="Genomic_DNA"/>
</dbReference>
<dbReference type="Proteomes" id="UP000288024">
    <property type="component" value="Unassembled WGS sequence"/>
</dbReference>
<comment type="caution">
    <text evidence="1">The sequence shown here is derived from an EMBL/GenBank/DDBJ whole genome shotgun (WGS) entry which is preliminary data.</text>
</comment>
<keyword evidence="2" id="KW-1185">Reference proteome</keyword>
<gene>
    <name evidence="1" type="ORF">EM808_24540</name>
</gene>
<proteinExistence type="predicted"/>
<organism evidence="1 2">
    <name type="scientific">Niallia taxi</name>
    <dbReference type="NCBI Taxonomy" id="2499688"/>
    <lineage>
        <taxon>Bacteria</taxon>
        <taxon>Bacillati</taxon>
        <taxon>Bacillota</taxon>
        <taxon>Bacilli</taxon>
        <taxon>Bacillales</taxon>
        <taxon>Bacillaceae</taxon>
        <taxon>Niallia</taxon>
    </lineage>
</organism>
<dbReference type="InterPro" id="IPR021145">
    <property type="entry name" value="Portal_protein_SPP1_Gp6-like"/>
</dbReference>
<evidence type="ECO:0000313" key="2">
    <source>
        <dbReference type="Proteomes" id="UP000288024"/>
    </source>
</evidence>
<dbReference type="Pfam" id="PF05133">
    <property type="entry name" value="SPP1_portal"/>
    <property type="match status" value="1"/>
</dbReference>
<reference evidence="1 2" key="1">
    <citation type="submission" date="2019-01" db="EMBL/GenBank/DDBJ databases">
        <title>Bacillus sp. M5HDSG1-1, whole genome shotgun sequence.</title>
        <authorList>
            <person name="Tuo L."/>
        </authorList>
    </citation>
    <scope>NUCLEOTIDE SEQUENCE [LARGE SCALE GENOMIC DNA]</scope>
    <source>
        <strain evidence="1 2">M5HDSG1-1</strain>
    </source>
</reference>
<evidence type="ECO:0000313" key="1">
    <source>
        <dbReference type="EMBL" id="RVT57466.1"/>
    </source>
</evidence>
<dbReference type="AlphaFoldDB" id="A0A3S2TUD5"/>
<accession>A0A3S2TUD5</accession>
<sequence>MPWIRPDQEWMGTDEMERIARVLQLYERYDGLQVWKHYKKPEGLDYDPTLLTINFDRLLVDTMAAWEFEMAPKWEVEPDVIDNPIDMVSENYEPSTAQDAENRKAAAKEQLLNWVHRENKTHEKLIEAAKDRKIAGTVWAKIFYDKRQGKVRVAFRPDFEVIAKYNHDDEELLEEVHFFRYLDKDGRLFWKQSFTLEWVEGKEDYECFLTEATYEIDENNDVWLHEMKIEKSAMGLNFIPIVEIPNERLTGMNRGYSEIDKWAPITDEINKKLSDYSDAIRFEMFAITLLMNVDNDKGLNVAPGAMWNLQGAGGLLEGERPDAKKLESNFKFKEAVEAYLDRLYSNLHKIAEVPSVNTAEMNVGGINDMAVKLLYSSIISKTQRSWIVWKSRLELLNEYILRYMSARSNDSRFIYDRDLVNSIDNNFDNTVHFRLPLPEDQAELIERLTTEMSSDLESIKGALSRLGVENPEAKLMEILTERRLMKSEEDPYNA</sequence>
<name>A0A3S2TUD5_9BACI</name>
<protein>
    <submittedName>
        <fullName evidence="1">Phage portal protein</fullName>
    </submittedName>
</protein>